<feature type="compositionally biased region" description="Acidic residues" evidence="4">
    <location>
        <begin position="326"/>
        <end position="344"/>
    </location>
</feature>
<evidence type="ECO:0000313" key="6">
    <source>
        <dbReference type="Proteomes" id="UP001151760"/>
    </source>
</evidence>
<protein>
    <submittedName>
        <fullName evidence="5">Reverse transcriptase domain-containing protein</fullName>
    </submittedName>
</protein>
<proteinExistence type="inferred from homology"/>
<keyword evidence="3" id="KW-0809">Transit peptide</keyword>
<evidence type="ECO:0000256" key="4">
    <source>
        <dbReference type="SAM" id="MobiDB-lite"/>
    </source>
</evidence>
<gene>
    <name evidence="5" type="ORF">Tco_0858778</name>
</gene>
<evidence type="ECO:0000313" key="5">
    <source>
        <dbReference type="EMBL" id="GJT11736.1"/>
    </source>
</evidence>
<sequence>MGLSASQIADVVSADPRILTRVSIHFIERSVTVLKKVLCDKLYDSRILKNFGWFLNCDLDKTLVPNVEYMRSCGIEQSQILQLFYNYPRFLLHKEENFKQFVRRVDEMGVDRESKLKFNVFALSERKIKETAEFLRSSGRFDNSYIFRYPYVLIFSLDRRLKPRLRVLEIWEREKILEFKPVFSISDSKFLAKFVKPHLDKFEDLSFLAKRLRGIHYSSSSQMYPYAVMSSISSAVTYTSVYTDSEPGRVFWGADEEISDGGSPRVIVYGYDGLPMQPAQDPDYVLEPMYPEYIQLEDEHVFPAEEQPLPPVDSPTAESPGYVAESDPEEDPEEYEDDETEDGPVDYPMDGGDDGDDDDGDSSGDDADDEDEDEEDEEEKEHPAPADSAVVVPTVEPVSPPKGTEPGETLLGYCRHYHHLHYHHYHHLYTYHPPVDRRDDFPESELPPHKRLCLSTLGPRYEIGESSTARPIRGRGIDYGFVSTVDAEARRQGIDEVGYGIRDTLVDPAEAVPEIAPMTVGEVNTRVTELTELHERDTQDLYALLEDAQDGRTRISQQPHQELLTHRDHVYAHETHIQGHQAQLQLQSTLI</sequence>
<keyword evidence="5" id="KW-0695">RNA-directed DNA polymerase</keyword>
<keyword evidence="5" id="KW-0548">Nucleotidyltransferase</keyword>
<keyword evidence="6" id="KW-1185">Reference proteome</keyword>
<comment type="similarity">
    <text evidence="1">Belongs to the mTERF family.</text>
</comment>
<keyword evidence="2" id="KW-0806">Transcription termination</keyword>
<dbReference type="InterPro" id="IPR003690">
    <property type="entry name" value="MTERF"/>
</dbReference>
<dbReference type="PANTHER" id="PTHR13068">
    <property type="entry name" value="CGI-12 PROTEIN-RELATED"/>
    <property type="match status" value="1"/>
</dbReference>
<dbReference type="GO" id="GO:0003964">
    <property type="term" value="F:RNA-directed DNA polymerase activity"/>
    <property type="evidence" value="ECO:0007669"/>
    <property type="project" value="UniProtKB-KW"/>
</dbReference>
<keyword evidence="2" id="KW-0804">Transcription</keyword>
<organism evidence="5 6">
    <name type="scientific">Tanacetum coccineum</name>
    <dbReference type="NCBI Taxonomy" id="301880"/>
    <lineage>
        <taxon>Eukaryota</taxon>
        <taxon>Viridiplantae</taxon>
        <taxon>Streptophyta</taxon>
        <taxon>Embryophyta</taxon>
        <taxon>Tracheophyta</taxon>
        <taxon>Spermatophyta</taxon>
        <taxon>Magnoliopsida</taxon>
        <taxon>eudicotyledons</taxon>
        <taxon>Gunneridae</taxon>
        <taxon>Pentapetalae</taxon>
        <taxon>asterids</taxon>
        <taxon>campanulids</taxon>
        <taxon>Asterales</taxon>
        <taxon>Asteraceae</taxon>
        <taxon>Asteroideae</taxon>
        <taxon>Anthemideae</taxon>
        <taxon>Anthemidinae</taxon>
        <taxon>Tanacetum</taxon>
    </lineage>
</organism>
<keyword evidence="5" id="KW-0808">Transferase</keyword>
<reference evidence="5" key="2">
    <citation type="submission" date="2022-01" db="EMBL/GenBank/DDBJ databases">
        <authorList>
            <person name="Yamashiro T."/>
            <person name="Shiraishi A."/>
            <person name="Satake H."/>
            <person name="Nakayama K."/>
        </authorList>
    </citation>
    <scope>NUCLEOTIDE SEQUENCE</scope>
</reference>
<dbReference type="PANTHER" id="PTHR13068:SF130">
    <property type="entry name" value="TRANSCRIPTION TERMINATION FACTOR MTERF6, CHLOROPLASTIC_MITOCHONDRIAL-LIKE"/>
    <property type="match status" value="1"/>
</dbReference>
<accession>A0ABQ5BA32</accession>
<dbReference type="Gene3D" id="1.25.70.10">
    <property type="entry name" value="Transcription termination factor 3, mitochondrial"/>
    <property type="match status" value="1"/>
</dbReference>
<keyword evidence="2" id="KW-0805">Transcription regulation</keyword>
<dbReference type="InterPro" id="IPR038538">
    <property type="entry name" value="MTERF_sf"/>
</dbReference>
<feature type="region of interest" description="Disordered" evidence="4">
    <location>
        <begin position="305"/>
        <end position="404"/>
    </location>
</feature>
<feature type="compositionally biased region" description="Acidic residues" evidence="4">
    <location>
        <begin position="351"/>
        <end position="379"/>
    </location>
</feature>
<evidence type="ECO:0000256" key="1">
    <source>
        <dbReference type="ARBA" id="ARBA00007692"/>
    </source>
</evidence>
<dbReference type="EMBL" id="BQNB010013092">
    <property type="protein sequence ID" value="GJT11736.1"/>
    <property type="molecule type" value="Genomic_DNA"/>
</dbReference>
<dbReference type="Pfam" id="PF02536">
    <property type="entry name" value="mTERF"/>
    <property type="match status" value="1"/>
</dbReference>
<name>A0ABQ5BA32_9ASTR</name>
<evidence type="ECO:0000256" key="2">
    <source>
        <dbReference type="ARBA" id="ARBA00022472"/>
    </source>
</evidence>
<reference evidence="5" key="1">
    <citation type="journal article" date="2022" name="Int. J. Mol. Sci.">
        <title>Draft Genome of Tanacetum Coccineum: Genomic Comparison of Closely Related Tanacetum-Family Plants.</title>
        <authorList>
            <person name="Yamashiro T."/>
            <person name="Shiraishi A."/>
            <person name="Nakayama K."/>
            <person name="Satake H."/>
        </authorList>
    </citation>
    <scope>NUCLEOTIDE SEQUENCE</scope>
</reference>
<comment type="caution">
    <text evidence="5">The sequence shown here is derived from an EMBL/GenBank/DDBJ whole genome shotgun (WGS) entry which is preliminary data.</text>
</comment>
<dbReference type="SMART" id="SM00733">
    <property type="entry name" value="Mterf"/>
    <property type="match status" value="3"/>
</dbReference>
<evidence type="ECO:0000256" key="3">
    <source>
        <dbReference type="ARBA" id="ARBA00022946"/>
    </source>
</evidence>
<dbReference type="Proteomes" id="UP001151760">
    <property type="component" value="Unassembled WGS sequence"/>
</dbReference>